<name>A0A1L9TMR2_9EURO</name>
<feature type="compositionally biased region" description="Acidic residues" evidence="1">
    <location>
        <begin position="95"/>
        <end position="104"/>
    </location>
</feature>
<dbReference type="VEuPathDB" id="FungiDB:ASPSYDRAFT_42351"/>
<organism evidence="2 3">
    <name type="scientific">Aspergillus sydowii CBS 593.65</name>
    <dbReference type="NCBI Taxonomy" id="1036612"/>
    <lineage>
        <taxon>Eukaryota</taxon>
        <taxon>Fungi</taxon>
        <taxon>Dikarya</taxon>
        <taxon>Ascomycota</taxon>
        <taxon>Pezizomycotina</taxon>
        <taxon>Eurotiomycetes</taxon>
        <taxon>Eurotiomycetidae</taxon>
        <taxon>Eurotiales</taxon>
        <taxon>Aspergillaceae</taxon>
        <taxon>Aspergillus</taxon>
        <taxon>Aspergillus subgen. Nidulantes</taxon>
    </lineage>
</organism>
<feature type="region of interest" description="Disordered" evidence="1">
    <location>
        <begin position="1"/>
        <end position="104"/>
    </location>
</feature>
<dbReference type="Proteomes" id="UP000184356">
    <property type="component" value="Unassembled WGS sequence"/>
</dbReference>
<feature type="region of interest" description="Disordered" evidence="1">
    <location>
        <begin position="250"/>
        <end position="269"/>
    </location>
</feature>
<sequence>MAAAIEQGAAAISSPAVDQSTTGQSVRQADTPVNTPGVDKSTGVEPDQGTSEQVNVAEPTAEEPKEPEQSDGSITGRYKPINEEETVSPLVPSVDSEEQTDVEDASISELTELFAKLSLAKTVVSYEAAVSSMESTTVRAKLAEPSLAPAATRQLTSIYDNAAPSIPTTEILRPERQAQQPPLSLFSGGIPESPSSLYENGRAPPSPSIEQIVEEPLAQLVLEEELVLIAGPPLRTLGVKSSEQRLSRAQRRRQLRGWPATPLSPVPKKGILTLPPAQVPDQKELAPLQPHLHHLPQSQRRLPKDHQRAALHPIGRHMLQRLPRLPKL</sequence>
<evidence type="ECO:0000256" key="1">
    <source>
        <dbReference type="SAM" id="MobiDB-lite"/>
    </source>
</evidence>
<protein>
    <submittedName>
        <fullName evidence="2">Uncharacterized protein</fullName>
    </submittedName>
</protein>
<accession>A0A1L9TMR2</accession>
<feature type="compositionally biased region" description="Polar residues" evidence="1">
    <location>
        <begin position="16"/>
        <end position="34"/>
    </location>
</feature>
<reference evidence="3" key="1">
    <citation type="journal article" date="2017" name="Genome Biol.">
        <title>Comparative genomics reveals high biological diversity and specific adaptations in the industrially and medically important fungal genus Aspergillus.</title>
        <authorList>
            <person name="de Vries R.P."/>
            <person name="Riley R."/>
            <person name="Wiebenga A."/>
            <person name="Aguilar-Osorio G."/>
            <person name="Amillis S."/>
            <person name="Uchima C.A."/>
            <person name="Anderluh G."/>
            <person name="Asadollahi M."/>
            <person name="Askin M."/>
            <person name="Barry K."/>
            <person name="Battaglia E."/>
            <person name="Bayram O."/>
            <person name="Benocci T."/>
            <person name="Braus-Stromeyer S.A."/>
            <person name="Caldana C."/>
            <person name="Canovas D."/>
            <person name="Cerqueira G.C."/>
            <person name="Chen F."/>
            <person name="Chen W."/>
            <person name="Choi C."/>
            <person name="Clum A."/>
            <person name="Dos Santos R.A."/>
            <person name="Damasio A.R."/>
            <person name="Diallinas G."/>
            <person name="Emri T."/>
            <person name="Fekete E."/>
            <person name="Flipphi M."/>
            <person name="Freyberg S."/>
            <person name="Gallo A."/>
            <person name="Gournas C."/>
            <person name="Habgood R."/>
            <person name="Hainaut M."/>
            <person name="Harispe M.L."/>
            <person name="Henrissat B."/>
            <person name="Hilden K.S."/>
            <person name="Hope R."/>
            <person name="Hossain A."/>
            <person name="Karabika E."/>
            <person name="Karaffa L."/>
            <person name="Karanyi Z."/>
            <person name="Krasevec N."/>
            <person name="Kuo A."/>
            <person name="Kusch H."/>
            <person name="LaButti K."/>
            <person name="Lagendijk E.L."/>
            <person name="Lapidus A."/>
            <person name="Levasseur A."/>
            <person name="Lindquist E."/>
            <person name="Lipzen A."/>
            <person name="Logrieco A.F."/>
            <person name="MacCabe A."/>
            <person name="Maekelae M.R."/>
            <person name="Malavazi I."/>
            <person name="Melin P."/>
            <person name="Meyer V."/>
            <person name="Mielnichuk N."/>
            <person name="Miskei M."/>
            <person name="Molnar A.P."/>
            <person name="Mule G."/>
            <person name="Ngan C.Y."/>
            <person name="Orejas M."/>
            <person name="Orosz E."/>
            <person name="Ouedraogo J.P."/>
            <person name="Overkamp K.M."/>
            <person name="Park H.-S."/>
            <person name="Perrone G."/>
            <person name="Piumi F."/>
            <person name="Punt P.J."/>
            <person name="Ram A.F."/>
            <person name="Ramon A."/>
            <person name="Rauscher S."/>
            <person name="Record E."/>
            <person name="Riano-Pachon D.M."/>
            <person name="Robert V."/>
            <person name="Roehrig J."/>
            <person name="Ruller R."/>
            <person name="Salamov A."/>
            <person name="Salih N.S."/>
            <person name="Samson R.A."/>
            <person name="Sandor E."/>
            <person name="Sanguinetti M."/>
            <person name="Schuetze T."/>
            <person name="Sepcic K."/>
            <person name="Shelest E."/>
            <person name="Sherlock G."/>
            <person name="Sophianopoulou V."/>
            <person name="Squina F.M."/>
            <person name="Sun H."/>
            <person name="Susca A."/>
            <person name="Todd R.B."/>
            <person name="Tsang A."/>
            <person name="Unkles S.E."/>
            <person name="van de Wiele N."/>
            <person name="van Rossen-Uffink D."/>
            <person name="Oliveira J.V."/>
            <person name="Vesth T.C."/>
            <person name="Visser J."/>
            <person name="Yu J.-H."/>
            <person name="Zhou M."/>
            <person name="Andersen M.R."/>
            <person name="Archer D.B."/>
            <person name="Baker S.E."/>
            <person name="Benoit I."/>
            <person name="Brakhage A.A."/>
            <person name="Braus G.H."/>
            <person name="Fischer R."/>
            <person name="Frisvad J.C."/>
            <person name="Goldman G.H."/>
            <person name="Houbraken J."/>
            <person name="Oakley B."/>
            <person name="Pocsi I."/>
            <person name="Scazzocchio C."/>
            <person name="Seiboth B."/>
            <person name="vanKuyk P.A."/>
            <person name="Wortman J."/>
            <person name="Dyer P.S."/>
            <person name="Grigoriev I.V."/>
        </authorList>
    </citation>
    <scope>NUCLEOTIDE SEQUENCE [LARGE SCALE GENOMIC DNA]</scope>
    <source>
        <strain evidence="3">CBS 593.65</strain>
    </source>
</reference>
<evidence type="ECO:0000313" key="2">
    <source>
        <dbReference type="EMBL" id="OJJ60583.1"/>
    </source>
</evidence>
<proteinExistence type="predicted"/>
<dbReference type="EMBL" id="KV878584">
    <property type="protein sequence ID" value="OJJ60583.1"/>
    <property type="molecule type" value="Genomic_DNA"/>
</dbReference>
<keyword evidence="3" id="KW-1185">Reference proteome</keyword>
<dbReference type="RefSeq" id="XP_040704389.1">
    <property type="nucleotide sequence ID" value="XM_040846450.1"/>
</dbReference>
<dbReference type="AlphaFoldDB" id="A0A1L9TMR2"/>
<feature type="compositionally biased region" description="Low complexity" evidence="1">
    <location>
        <begin position="1"/>
        <end position="11"/>
    </location>
</feature>
<gene>
    <name evidence="2" type="ORF">ASPSYDRAFT_42351</name>
</gene>
<dbReference type="STRING" id="1036612.A0A1L9TMR2"/>
<evidence type="ECO:0000313" key="3">
    <source>
        <dbReference type="Proteomes" id="UP000184356"/>
    </source>
</evidence>
<dbReference type="GeneID" id="63762523"/>